<reference evidence="8" key="1">
    <citation type="journal article" date="2019" name="Int. J. Syst. Evol. Microbiol.">
        <title>The Global Catalogue of Microorganisms (GCM) 10K type strain sequencing project: providing services to taxonomists for standard genome sequencing and annotation.</title>
        <authorList>
            <consortium name="The Broad Institute Genomics Platform"/>
            <consortium name="The Broad Institute Genome Sequencing Center for Infectious Disease"/>
            <person name="Wu L."/>
            <person name="Ma J."/>
        </authorList>
    </citation>
    <scope>NUCLEOTIDE SEQUENCE [LARGE SCALE GENOMIC DNA]</scope>
    <source>
        <strain evidence="8">NBRC 15640</strain>
    </source>
</reference>
<comment type="subcellular location">
    <subcellularLocation>
        <location evidence="1">Cell envelope</location>
    </subcellularLocation>
</comment>
<dbReference type="InterPro" id="IPR028082">
    <property type="entry name" value="Peripla_BP_I"/>
</dbReference>
<feature type="domain" description="Periplasmic binding protein" evidence="6">
    <location>
        <begin position="95"/>
        <end position="333"/>
    </location>
</feature>
<dbReference type="AlphaFoldDB" id="A0AAV5NLK5"/>
<accession>A0AAV5NLK5</accession>
<evidence type="ECO:0000256" key="3">
    <source>
        <dbReference type="ARBA" id="ARBA00022181"/>
    </source>
</evidence>
<name>A0AAV5NLK5_9VIBR</name>
<evidence type="ECO:0000313" key="7">
    <source>
        <dbReference type="EMBL" id="GLQ71542.1"/>
    </source>
</evidence>
<comment type="similarity">
    <text evidence="2">Belongs to the bacterial solute-binding protein 2 family.</text>
</comment>
<keyword evidence="4" id="KW-0732">Signal</keyword>
<dbReference type="SUPFAM" id="SSF53822">
    <property type="entry name" value="Periplasmic binding protein-like I"/>
    <property type="match status" value="1"/>
</dbReference>
<dbReference type="Pfam" id="PF13407">
    <property type="entry name" value="Peripla_BP_4"/>
    <property type="match status" value="1"/>
</dbReference>
<gene>
    <name evidence="7" type="ORF">GCM10007932_09020</name>
</gene>
<feature type="region of interest" description="Disordered" evidence="5">
    <location>
        <begin position="1"/>
        <end position="39"/>
    </location>
</feature>
<evidence type="ECO:0000313" key="8">
    <source>
        <dbReference type="Proteomes" id="UP001156690"/>
    </source>
</evidence>
<dbReference type="PROSITE" id="PS51318">
    <property type="entry name" value="TAT"/>
    <property type="match status" value="1"/>
</dbReference>
<dbReference type="CDD" id="cd01536">
    <property type="entry name" value="PBP1_ABC_sugar_binding-like"/>
    <property type="match status" value="1"/>
</dbReference>
<evidence type="ECO:0000256" key="1">
    <source>
        <dbReference type="ARBA" id="ARBA00004196"/>
    </source>
</evidence>
<dbReference type="GO" id="GO:0055085">
    <property type="term" value="P:transmembrane transport"/>
    <property type="evidence" value="ECO:0007669"/>
    <property type="project" value="UniProtKB-ARBA"/>
</dbReference>
<comment type="caution">
    <text evidence="7">The sequence shown here is derived from an EMBL/GenBank/DDBJ whole genome shotgun (WGS) entry which is preliminary data.</text>
</comment>
<evidence type="ECO:0000259" key="6">
    <source>
        <dbReference type="Pfam" id="PF13407"/>
    </source>
</evidence>
<keyword evidence="8" id="KW-1185">Reference proteome</keyword>
<evidence type="ECO:0000256" key="4">
    <source>
        <dbReference type="ARBA" id="ARBA00022729"/>
    </source>
</evidence>
<protein>
    <recommendedName>
        <fullName evidence="3">Autoinducer 2-binding periplasmic protein LuxP</fullName>
    </recommendedName>
</protein>
<dbReference type="Proteomes" id="UP001156690">
    <property type="component" value="Unassembled WGS sequence"/>
</dbReference>
<dbReference type="PANTHER" id="PTHR46847">
    <property type="entry name" value="D-ALLOSE-BINDING PERIPLASMIC PROTEIN-RELATED"/>
    <property type="match status" value="1"/>
</dbReference>
<dbReference type="GO" id="GO:0030246">
    <property type="term" value="F:carbohydrate binding"/>
    <property type="evidence" value="ECO:0007669"/>
    <property type="project" value="UniProtKB-ARBA"/>
</dbReference>
<proteinExistence type="inferred from homology"/>
<dbReference type="RefSeq" id="WP_126609210.1">
    <property type="nucleotide sequence ID" value="NZ_AP025144.1"/>
</dbReference>
<dbReference type="PANTHER" id="PTHR46847:SF1">
    <property type="entry name" value="D-ALLOSE-BINDING PERIPLASMIC PROTEIN-RELATED"/>
    <property type="match status" value="1"/>
</dbReference>
<dbReference type="InterPro" id="IPR006311">
    <property type="entry name" value="TAT_signal"/>
</dbReference>
<evidence type="ECO:0000256" key="2">
    <source>
        <dbReference type="ARBA" id="ARBA00007639"/>
    </source>
</evidence>
<dbReference type="Gene3D" id="3.40.50.2300">
    <property type="match status" value="2"/>
</dbReference>
<sequence>MKKRINKGVSESDTPKTEPVTHESFTHESITHGASDDLSPIGLSRRRMMQLSMGTAVAVATMGPATFRPAMAASGKKLKFAAALGWTAFDSGAALHQGYKDAVEQLGGELTITDAGFDPKKQTENIDAFITSKPDALFITPADAAAIAPAVQRALDAGIPVFAGDSQVPGVAVHSTAMSSNYSMGWFTAEWLAEQLGGKGKIAIVTLPQNESWDQRTLGMEWALRQYPGIEVVAKWAFNFNASTTPRQAVDNMLTARDDLDAIWCAWDGAAIEGALAVRAAGRKNIFLTGIDGGPQSFGYISGGSAFKMSCAQSFYEMAFSNVFYAHEYAAGRNIPRLVITPCYKATEDTLQGLGEKAADYDRPGRAKELGWVRVV</sequence>
<dbReference type="InterPro" id="IPR025997">
    <property type="entry name" value="SBP_2_dom"/>
</dbReference>
<dbReference type="EMBL" id="BSNX01000007">
    <property type="protein sequence ID" value="GLQ71542.1"/>
    <property type="molecule type" value="Genomic_DNA"/>
</dbReference>
<dbReference type="GO" id="GO:0030313">
    <property type="term" value="C:cell envelope"/>
    <property type="evidence" value="ECO:0007669"/>
    <property type="project" value="UniProtKB-SubCell"/>
</dbReference>
<evidence type="ECO:0000256" key="5">
    <source>
        <dbReference type="SAM" id="MobiDB-lite"/>
    </source>
</evidence>
<organism evidence="7 8">
    <name type="scientific">Vibrio penaeicida</name>
    <dbReference type="NCBI Taxonomy" id="104609"/>
    <lineage>
        <taxon>Bacteria</taxon>
        <taxon>Pseudomonadati</taxon>
        <taxon>Pseudomonadota</taxon>
        <taxon>Gammaproteobacteria</taxon>
        <taxon>Vibrionales</taxon>
        <taxon>Vibrionaceae</taxon>
        <taxon>Vibrio</taxon>
    </lineage>
</organism>
<feature type="compositionally biased region" description="Basic and acidic residues" evidence="5">
    <location>
        <begin position="13"/>
        <end position="30"/>
    </location>
</feature>